<dbReference type="InterPro" id="IPR003406">
    <property type="entry name" value="Glyco_trans_14"/>
</dbReference>
<sequence length="189" mass="21364">MLDVLTGHSITAVERKDYEHSSNGVNLSSVSSERPEELDFPLAYSIMVFTDLDRAVRLLKAIYRSHNQYCIHVDRKTPKASESYLHQAARLLGSNILFVPSEKRLDVKWGTLSVLQPELLCAQLLMQADAKWKYWINLTGHEFPLKTNWEIVSALRAMNGTNVVDAAHGERNKDRFSDARSLGFNVGSC</sequence>
<evidence type="ECO:0000256" key="5">
    <source>
        <dbReference type="ARBA" id="ARBA00022692"/>
    </source>
</evidence>
<keyword evidence="8" id="KW-0472">Membrane</keyword>
<evidence type="ECO:0000256" key="10">
    <source>
        <dbReference type="ARBA" id="ARBA00038150"/>
    </source>
</evidence>
<evidence type="ECO:0000256" key="3">
    <source>
        <dbReference type="ARBA" id="ARBA00022676"/>
    </source>
</evidence>
<dbReference type="GO" id="GO:0016020">
    <property type="term" value="C:membrane"/>
    <property type="evidence" value="ECO:0007669"/>
    <property type="project" value="UniProtKB-SubCell"/>
</dbReference>
<proteinExistence type="inferred from homology"/>
<keyword evidence="7" id="KW-1133">Transmembrane helix</keyword>
<dbReference type="AlphaFoldDB" id="A0A5J4NI79"/>
<evidence type="ECO:0000256" key="7">
    <source>
        <dbReference type="ARBA" id="ARBA00022989"/>
    </source>
</evidence>
<comment type="subcellular location">
    <subcellularLocation>
        <location evidence="1">Membrane</location>
        <topology evidence="1">Single-pass type II membrane protein</topology>
    </subcellularLocation>
</comment>
<evidence type="ECO:0000256" key="1">
    <source>
        <dbReference type="ARBA" id="ARBA00004606"/>
    </source>
</evidence>
<evidence type="ECO:0000256" key="4">
    <source>
        <dbReference type="ARBA" id="ARBA00022679"/>
    </source>
</evidence>
<dbReference type="PANTHER" id="PTHR19297">
    <property type="entry name" value="GLYCOSYLTRANSFERASE 14 FAMILY MEMBER"/>
    <property type="match status" value="1"/>
</dbReference>
<name>A0A5J4NI79_9TREM</name>
<dbReference type="EMBL" id="QNGE01002664">
    <property type="protein sequence ID" value="KAA3675202.1"/>
    <property type="molecule type" value="Genomic_DNA"/>
</dbReference>
<organism evidence="11 12">
    <name type="scientific">Paragonimus westermani</name>
    <dbReference type="NCBI Taxonomy" id="34504"/>
    <lineage>
        <taxon>Eukaryota</taxon>
        <taxon>Metazoa</taxon>
        <taxon>Spiralia</taxon>
        <taxon>Lophotrochozoa</taxon>
        <taxon>Platyhelminthes</taxon>
        <taxon>Trematoda</taxon>
        <taxon>Digenea</taxon>
        <taxon>Plagiorchiida</taxon>
        <taxon>Troglotremata</taxon>
        <taxon>Troglotrematidae</taxon>
        <taxon>Paragonimus</taxon>
    </lineage>
</organism>
<keyword evidence="4" id="KW-0808">Transferase</keyword>
<evidence type="ECO:0000256" key="6">
    <source>
        <dbReference type="ARBA" id="ARBA00022968"/>
    </source>
</evidence>
<comment type="similarity">
    <text evidence="10">Belongs to the glycosyltransferase 14 family.</text>
</comment>
<dbReference type="GO" id="GO:0008375">
    <property type="term" value="F:acetylglucosaminyltransferase activity"/>
    <property type="evidence" value="ECO:0007669"/>
    <property type="project" value="TreeGrafter"/>
</dbReference>
<keyword evidence="12" id="KW-1185">Reference proteome</keyword>
<keyword evidence="9" id="KW-0325">Glycoprotein</keyword>
<dbReference type="Proteomes" id="UP000324629">
    <property type="component" value="Unassembled WGS sequence"/>
</dbReference>
<keyword evidence="5" id="KW-0812">Transmembrane</keyword>
<protein>
    <recommendedName>
        <fullName evidence="13">Beta-1,3-galactosyl-O-glycosyl-glycoprotein beta-1,6-N-acetylglucosaminyltransferase</fullName>
    </recommendedName>
</protein>
<comment type="pathway">
    <text evidence="2">Protein modification; protein glycosylation.</text>
</comment>
<reference evidence="11 12" key="1">
    <citation type="journal article" date="2019" name="Gigascience">
        <title>Whole-genome sequence of the oriental lung fluke Paragonimus westermani.</title>
        <authorList>
            <person name="Oey H."/>
            <person name="Zakrzewski M."/>
            <person name="Narain K."/>
            <person name="Devi K.R."/>
            <person name="Agatsuma T."/>
            <person name="Nawaratna S."/>
            <person name="Gobert G.N."/>
            <person name="Jones M.K."/>
            <person name="Ragan M.A."/>
            <person name="McManus D.P."/>
            <person name="Krause L."/>
        </authorList>
    </citation>
    <scope>NUCLEOTIDE SEQUENCE [LARGE SCALE GENOMIC DNA]</scope>
    <source>
        <strain evidence="11 12">IND2009</strain>
    </source>
</reference>
<comment type="caution">
    <text evidence="11">The sequence shown here is derived from an EMBL/GenBank/DDBJ whole genome shotgun (WGS) entry which is preliminary data.</text>
</comment>
<dbReference type="Pfam" id="PF02485">
    <property type="entry name" value="Branch"/>
    <property type="match status" value="1"/>
</dbReference>
<evidence type="ECO:0000256" key="8">
    <source>
        <dbReference type="ARBA" id="ARBA00023136"/>
    </source>
</evidence>
<dbReference type="PANTHER" id="PTHR19297:SF191">
    <property type="entry name" value="PROTEIN XYLOSYLTRANSFERASE"/>
    <property type="match status" value="1"/>
</dbReference>
<gene>
    <name evidence="11" type="ORF">DEA37_0005163</name>
</gene>
<evidence type="ECO:0000256" key="9">
    <source>
        <dbReference type="ARBA" id="ARBA00023180"/>
    </source>
</evidence>
<evidence type="ECO:0008006" key="13">
    <source>
        <dbReference type="Google" id="ProtNLM"/>
    </source>
</evidence>
<evidence type="ECO:0000313" key="12">
    <source>
        <dbReference type="Proteomes" id="UP000324629"/>
    </source>
</evidence>
<evidence type="ECO:0000313" key="11">
    <source>
        <dbReference type="EMBL" id="KAA3675202.1"/>
    </source>
</evidence>
<accession>A0A5J4NI79</accession>
<keyword evidence="6" id="KW-0735">Signal-anchor</keyword>
<keyword evidence="3" id="KW-0328">Glycosyltransferase</keyword>
<evidence type="ECO:0000256" key="2">
    <source>
        <dbReference type="ARBA" id="ARBA00004922"/>
    </source>
</evidence>